<feature type="region of interest" description="Disordered" evidence="1">
    <location>
        <begin position="74"/>
        <end position="101"/>
    </location>
</feature>
<evidence type="ECO:0000313" key="2">
    <source>
        <dbReference type="EMBL" id="KAJ7784470.1"/>
    </source>
</evidence>
<reference evidence="2" key="1">
    <citation type="submission" date="2023-03" db="EMBL/GenBank/DDBJ databases">
        <title>Massive genome expansion in bonnet fungi (Mycena s.s.) driven by repeated elements and novel gene families across ecological guilds.</title>
        <authorList>
            <consortium name="Lawrence Berkeley National Laboratory"/>
            <person name="Harder C.B."/>
            <person name="Miyauchi S."/>
            <person name="Viragh M."/>
            <person name="Kuo A."/>
            <person name="Thoen E."/>
            <person name="Andreopoulos B."/>
            <person name="Lu D."/>
            <person name="Skrede I."/>
            <person name="Drula E."/>
            <person name="Henrissat B."/>
            <person name="Morin E."/>
            <person name="Kohler A."/>
            <person name="Barry K."/>
            <person name="LaButti K."/>
            <person name="Morin E."/>
            <person name="Salamov A."/>
            <person name="Lipzen A."/>
            <person name="Mereny Z."/>
            <person name="Hegedus B."/>
            <person name="Baldrian P."/>
            <person name="Stursova M."/>
            <person name="Weitz H."/>
            <person name="Taylor A."/>
            <person name="Grigoriev I.V."/>
            <person name="Nagy L.G."/>
            <person name="Martin F."/>
            <person name="Kauserud H."/>
        </authorList>
    </citation>
    <scope>NUCLEOTIDE SEQUENCE</scope>
    <source>
        <strain evidence="2">CBHHK182m</strain>
    </source>
</reference>
<dbReference type="AlphaFoldDB" id="A0AAD7P211"/>
<gene>
    <name evidence="2" type="ORF">B0H16DRAFT_299028</name>
</gene>
<dbReference type="EMBL" id="JARKIB010000002">
    <property type="protein sequence ID" value="KAJ7784470.1"/>
    <property type="molecule type" value="Genomic_DNA"/>
</dbReference>
<organism evidence="2 3">
    <name type="scientific">Mycena metata</name>
    <dbReference type="NCBI Taxonomy" id="1033252"/>
    <lineage>
        <taxon>Eukaryota</taxon>
        <taxon>Fungi</taxon>
        <taxon>Dikarya</taxon>
        <taxon>Basidiomycota</taxon>
        <taxon>Agaricomycotina</taxon>
        <taxon>Agaricomycetes</taxon>
        <taxon>Agaricomycetidae</taxon>
        <taxon>Agaricales</taxon>
        <taxon>Marasmiineae</taxon>
        <taxon>Mycenaceae</taxon>
        <taxon>Mycena</taxon>
    </lineage>
</organism>
<evidence type="ECO:0000256" key="1">
    <source>
        <dbReference type="SAM" id="MobiDB-lite"/>
    </source>
</evidence>
<dbReference type="Proteomes" id="UP001215598">
    <property type="component" value="Unassembled WGS sequence"/>
</dbReference>
<accession>A0AAD7P211</accession>
<protein>
    <submittedName>
        <fullName evidence="2">Uncharacterized protein</fullName>
    </submittedName>
</protein>
<keyword evidence="3" id="KW-1185">Reference proteome</keyword>
<comment type="caution">
    <text evidence="2">The sequence shown here is derived from an EMBL/GenBank/DDBJ whole genome shotgun (WGS) entry which is preliminary data.</text>
</comment>
<name>A0AAD7P211_9AGAR</name>
<proteinExistence type="predicted"/>
<sequence>MDIQIHQLEADLAPKCQELEQAKAQITARTDIELQYELAARTLTALDTVLYNGLDRALQVDLTKSRLHSIRAVKKTHEARTEQVASSSKYNRPLEPQTDEERTAETVWLHHITAKHRDLFEGVETKKMQAGWVRNEADHPAPTIEQFRAYARTLDIPRDEHTLVEDLGRQQHYVRGQYRPLFI</sequence>
<evidence type="ECO:0000313" key="3">
    <source>
        <dbReference type="Proteomes" id="UP001215598"/>
    </source>
</evidence>